<gene>
    <name evidence="1" type="ORF">AB675_5783</name>
</gene>
<reference evidence="1 2" key="1">
    <citation type="submission" date="2015-06" db="EMBL/GenBank/DDBJ databases">
        <title>Draft genome of the ant-associated black yeast Phialophora attae CBS 131958.</title>
        <authorList>
            <person name="Moreno L.F."/>
            <person name="Stielow B.J."/>
            <person name="de Hoog S."/>
            <person name="Vicente V.A."/>
            <person name="Weiss V.A."/>
            <person name="de Vries M."/>
            <person name="Cruz L.M."/>
            <person name="Souza E.M."/>
        </authorList>
    </citation>
    <scope>NUCLEOTIDE SEQUENCE [LARGE SCALE GENOMIC DNA]</scope>
    <source>
        <strain evidence="1 2">CBS 131958</strain>
    </source>
</reference>
<sequence length="226" mass="25194">MPISPIAKIFEALEVLRIRLIFCPHCHHEEVHTNLVALLFHFLDAHRHVLASLFNEHPQLFESVRALSRLSRLEVNHVIAASWAYVPSMYSDGEDENEADEEVVRGVQLAQVWALETAADDDESDPSKGSFEDLLVRCCVCEPCVVWAEFLVRLVVWLSCGVCSANAHGDRGLGFMFQVDVLEVLVDALGVDLDGMMRDIAEAIHWELYRPGGWSDSDSGYGSGGE</sequence>
<evidence type="ECO:0000313" key="1">
    <source>
        <dbReference type="EMBL" id="KPI38791.1"/>
    </source>
</evidence>
<protein>
    <submittedName>
        <fullName evidence="1">Uncharacterized protein</fullName>
    </submittedName>
</protein>
<dbReference type="RefSeq" id="XP_017998754.1">
    <property type="nucleotide sequence ID" value="XM_018146022.1"/>
</dbReference>
<dbReference type="Proteomes" id="UP000038010">
    <property type="component" value="Unassembled WGS sequence"/>
</dbReference>
<name>A0A0N0NL20_9EURO</name>
<accession>A0A0N0NL20</accession>
<keyword evidence="2" id="KW-1185">Reference proteome</keyword>
<dbReference type="GeneID" id="28737902"/>
<dbReference type="VEuPathDB" id="FungiDB:AB675_5783"/>
<dbReference type="AlphaFoldDB" id="A0A0N0NL20"/>
<comment type="caution">
    <text evidence="1">The sequence shown here is derived from an EMBL/GenBank/DDBJ whole genome shotgun (WGS) entry which is preliminary data.</text>
</comment>
<evidence type="ECO:0000313" key="2">
    <source>
        <dbReference type="Proteomes" id="UP000038010"/>
    </source>
</evidence>
<organism evidence="1 2">
    <name type="scientific">Cyphellophora attinorum</name>
    <dbReference type="NCBI Taxonomy" id="1664694"/>
    <lineage>
        <taxon>Eukaryota</taxon>
        <taxon>Fungi</taxon>
        <taxon>Dikarya</taxon>
        <taxon>Ascomycota</taxon>
        <taxon>Pezizomycotina</taxon>
        <taxon>Eurotiomycetes</taxon>
        <taxon>Chaetothyriomycetidae</taxon>
        <taxon>Chaetothyriales</taxon>
        <taxon>Cyphellophoraceae</taxon>
        <taxon>Cyphellophora</taxon>
    </lineage>
</organism>
<proteinExistence type="predicted"/>
<dbReference type="EMBL" id="LFJN01000017">
    <property type="protein sequence ID" value="KPI38791.1"/>
    <property type="molecule type" value="Genomic_DNA"/>
</dbReference>